<organism evidence="1 2">
    <name type="scientific">Mycena albidolilacea</name>
    <dbReference type="NCBI Taxonomy" id="1033008"/>
    <lineage>
        <taxon>Eukaryota</taxon>
        <taxon>Fungi</taxon>
        <taxon>Dikarya</taxon>
        <taxon>Basidiomycota</taxon>
        <taxon>Agaricomycotina</taxon>
        <taxon>Agaricomycetes</taxon>
        <taxon>Agaricomycetidae</taxon>
        <taxon>Agaricales</taxon>
        <taxon>Marasmiineae</taxon>
        <taxon>Mycenaceae</taxon>
        <taxon>Mycena</taxon>
    </lineage>
</organism>
<comment type="caution">
    <text evidence="1">The sequence shown here is derived from an EMBL/GenBank/DDBJ whole genome shotgun (WGS) entry which is preliminary data.</text>
</comment>
<gene>
    <name evidence="1" type="ORF">DFH08DRAFT_442761</name>
</gene>
<keyword evidence="2" id="KW-1185">Reference proteome</keyword>
<evidence type="ECO:0000313" key="2">
    <source>
        <dbReference type="Proteomes" id="UP001218218"/>
    </source>
</evidence>
<dbReference type="Proteomes" id="UP001218218">
    <property type="component" value="Unassembled WGS sequence"/>
</dbReference>
<accession>A0AAD7F0B4</accession>
<dbReference type="AlphaFoldDB" id="A0AAD7F0B4"/>
<sequence>MLFNQFRLRTHPNITVGPRTQTSRRYALSRFQPTEPIMITQNLEPTLCVKRKPVQLCLTMPLLGNDSEGDDDEHRLSLWHTGLFEDHNPTADSRAVSSILTASPPGAALSSTLARSVDWEHLFATLIPVRFSGKIPWKMRTQLFLGSVIAHSVMDLFQSHIFQIRLAFLSNHGNCVLSILFGPISR</sequence>
<protein>
    <submittedName>
        <fullName evidence="1">Uncharacterized protein</fullName>
    </submittedName>
</protein>
<proteinExistence type="predicted"/>
<name>A0AAD7F0B4_9AGAR</name>
<dbReference type="EMBL" id="JARIHO010000007">
    <property type="protein sequence ID" value="KAJ7358467.1"/>
    <property type="molecule type" value="Genomic_DNA"/>
</dbReference>
<reference evidence="1" key="1">
    <citation type="submission" date="2023-03" db="EMBL/GenBank/DDBJ databases">
        <title>Massive genome expansion in bonnet fungi (Mycena s.s.) driven by repeated elements and novel gene families across ecological guilds.</title>
        <authorList>
            <consortium name="Lawrence Berkeley National Laboratory"/>
            <person name="Harder C.B."/>
            <person name="Miyauchi S."/>
            <person name="Viragh M."/>
            <person name="Kuo A."/>
            <person name="Thoen E."/>
            <person name="Andreopoulos B."/>
            <person name="Lu D."/>
            <person name="Skrede I."/>
            <person name="Drula E."/>
            <person name="Henrissat B."/>
            <person name="Morin E."/>
            <person name="Kohler A."/>
            <person name="Barry K."/>
            <person name="LaButti K."/>
            <person name="Morin E."/>
            <person name="Salamov A."/>
            <person name="Lipzen A."/>
            <person name="Mereny Z."/>
            <person name="Hegedus B."/>
            <person name="Baldrian P."/>
            <person name="Stursova M."/>
            <person name="Weitz H."/>
            <person name="Taylor A."/>
            <person name="Grigoriev I.V."/>
            <person name="Nagy L.G."/>
            <person name="Martin F."/>
            <person name="Kauserud H."/>
        </authorList>
    </citation>
    <scope>NUCLEOTIDE SEQUENCE</scope>
    <source>
        <strain evidence="1">CBHHK002</strain>
    </source>
</reference>
<evidence type="ECO:0000313" key="1">
    <source>
        <dbReference type="EMBL" id="KAJ7358467.1"/>
    </source>
</evidence>